<feature type="chain" id="PRO_5015085125" evidence="1">
    <location>
        <begin position="29"/>
        <end position="82"/>
    </location>
</feature>
<dbReference type="EMBL" id="GGEC01049162">
    <property type="protein sequence ID" value="MBX29646.1"/>
    <property type="molecule type" value="Transcribed_RNA"/>
</dbReference>
<protein>
    <submittedName>
        <fullName evidence="2">DNA-binding family protein</fullName>
    </submittedName>
</protein>
<reference evidence="2" key="1">
    <citation type="submission" date="2018-02" db="EMBL/GenBank/DDBJ databases">
        <title>Rhizophora mucronata_Transcriptome.</title>
        <authorList>
            <person name="Meera S.P."/>
            <person name="Sreeshan A."/>
            <person name="Augustine A."/>
        </authorList>
    </citation>
    <scope>NUCLEOTIDE SEQUENCE</scope>
    <source>
        <tissue evidence="2">Leaf</tissue>
    </source>
</reference>
<dbReference type="GO" id="GO:0003677">
    <property type="term" value="F:DNA binding"/>
    <property type="evidence" value="ECO:0007669"/>
    <property type="project" value="UniProtKB-KW"/>
</dbReference>
<evidence type="ECO:0000313" key="2">
    <source>
        <dbReference type="EMBL" id="MBX29646.1"/>
    </source>
</evidence>
<keyword evidence="2" id="KW-0238">DNA-binding</keyword>
<accession>A0A2P2MHD8</accession>
<proteinExistence type="predicted"/>
<evidence type="ECO:0000256" key="1">
    <source>
        <dbReference type="SAM" id="SignalP"/>
    </source>
</evidence>
<feature type="signal peptide" evidence="1">
    <location>
        <begin position="1"/>
        <end position="28"/>
    </location>
</feature>
<name>A0A2P2MHD8_RHIMU</name>
<sequence>MGSLAQTCLHWILFLWSLLRLLVQVVEIGQTRRLYSSLRHWSFTKKTGMRLQSMLPPKQKLNVYYTSFKCQLRMHFLILVMI</sequence>
<keyword evidence="1" id="KW-0732">Signal</keyword>
<organism evidence="2">
    <name type="scientific">Rhizophora mucronata</name>
    <name type="common">Asiatic mangrove</name>
    <dbReference type="NCBI Taxonomy" id="61149"/>
    <lineage>
        <taxon>Eukaryota</taxon>
        <taxon>Viridiplantae</taxon>
        <taxon>Streptophyta</taxon>
        <taxon>Embryophyta</taxon>
        <taxon>Tracheophyta</taxon>
        <taxon>Spermatophyta</taxon>
        <taxon>Magnoliopsida</taxon>
        <taxon>eudicotyledons</taxon>
        <taxon>Gunneridae</taxon>
        <taxon>Pentapetalae</taxon>
        <taxon>rosids</taxon>
        <taxon>fabids</taxon>
        <taxon>Malpighiales</taxon>
        <taxon>Rhizophoraceae</taxon>
        <taxon>Rhizophora</taxon>
    </lineage>
</organism>
<dbReference type="EMBL" id="GGEC01049158">
    <property type="protein sequence ID" value="MBX29642.1"/>
    <property type="molecule type" value="Transcribed_RNA"/>
</dbReference>
<dbReference type="AlphaFoldDB" id="A0A2P2MHD8"/>